<keyword evidence="3" id="KW-0326">Glycosidase</keyword>
<dbReference type="InterPro" id="IPR018711">
    <property type="entry name" value="NAGPA"/>
</dbReference>
<dbReference type="Proteomes" id="UP001589683">
    <property type="component" value="Unassembled WGS sequence"/>
</dbReference>
<comment type="caution">
    <text evidence="3">The sequence shown here is derived from an EMBL/GenBank/DDBJ whole genome shotgun (WGS) entry which is preliminary data.</text>
</comment>
<dbReference type="RefSeq" id="WP_213890175.1">
    <property type="nucleotide sequence ID" value="NZ_JAGFNU010000009.1"/>
</dbReference>
<evidence type="ECO:0000259" key="2">
    <source>
        <dbReference type="Pfam" id="PF09992"/>
    </source>
</evidence>
<keyword evidence="4" id="KW-1185">Reference proteome</keyword>
<protein>
    <submittedName>
        <fullName evidence="3">Phosphodiester glycosidase family protein</fullName>
    </submittedName>
</protein>
<dbReference type="Pfam" id="PF09992">
    <property type="entry name" value="NAGPA"/>
    <property type="match status" value="1"/>
</dbReference>
<evidence type="ECO:0000313" key="3">
    <source>
        <dbReference type="EMBL" id="MFB9231563.1"/>
    </source>
</evidence>
<name>A0ABV5JFK3_9RHOB</name>
<proteinExistence type="predicted"/>
<keyword evidence="1" id="KW-0732">Signal</keyword>
<gene>
    <name evidence="3" type="ORF">ACFFUT_07170</name>
</gene>
<feature type="signal peptide" evidence="1">
    <location>
        <begin position="1"/>
        <end position="21"/>
    </location>
</feature>
<feature type="chain" id="PRO_5045100871" evidence="1">
    <location>
        <begin position="22"/>
        <end position="245"/>
    </location>
</feature>
<dbReference type="GO" id="GO:0016798">
    <property type="term" value="F:hydrolase activity, acting on glycosyl bonds"/>
    <property type="evidence" value="ECO:0007669"/>
    <property type="project" value="UniProtKB-KW"/>
</dbReference>
<accession>A0ABV5JFK3</accession>
<reference evidence="3 4" key="1">
    <citation type="submission" date="2024-09" db="EMBL/GenBank/DDBJ databases">
        <authorList>
            <person name="Sun Q."/>
            <person name="Mori K."/>
        </authorList>
    </citation>
    <scope>NUCLEOTIDE SEQUENCE [LARGE SCALE GENOMIC DNA]</scope>
    <source>
        <strain evidence="3 4">CECT 8726</strain>
    </source>
</reference>
<sequence>MKLWAKALIAALGLLASPAYSGCKAVTHLNIPFTICEVGVDDDLRLWHSDSEGTLYGSFGAIDSALGEDETLSFAMNAGMYHQDRSPVGLFIENYAERSEIASGGGYGNFGLTPNGVFCFGDGTMQVIETGAYRNADLNCRYATQSGPMLVIDGNLHPRLLPDSDSRYIRNGVGTSADGKRAIFAISDRPVNFHNFATLFRDALGLSNALYFDGSVSRLLAADLDRWDIGLPLGVIVGVVVSANR</sequence>
<feature type="domain" description="Phosphodiester glycosidase" evidence="2">
    <location>
        <begin position="72"/>
        <end position="222"/>
    </location>
</feature>
<organism evidence="3 4">
    <name type="scientific">Pseudohalocynthiibacter aestuariivivens</name>
    <dbReference type="NCBI Taxonomy" id="1591409"/>
    <lineage>
        <taxon>Bacteria</taxon>
        <taxon>Pseudomonadati</taxon>
        <taxon>Pseudomonadota</taxon>
        <taxon>Alphaproteobacteria</taxon>
        <taxon>Rhodobacterales</taxon>
        <taxon>Paracoccaceae</taxon>
        <taxon>Pseudohalocynthiibacter</taxon>
    </lineage>
</organism>
<evidence type="ECO:0000256" key="1">
    <source>
        <dbReference type="SAM" id="SignalP"/>
    </source>
</evidence>
<evidence type="ECO:0000313" key="4">
    <source>
        <dbReference type="Proteomes" id="UP001589683"/>
    </source>
</evidence>
<keyword evidence="3" id="KW-0378">Hydrolase</keyword>
<dbReference type="EMBL" id="JBHMEA010000024">
    <property type="protein sequence ID" value="MFB9231563.1"/>
    <property type="molecule type" value="Genomic_DNA"/>
</dbReference>